<evidence type="ECO:0000256" key="4">
    <source>
        <dbReference type="SAM" id="Phobius"/>
    </source>
</evidence>
<keyword evidence="4" id="KW-1133">Transmembrane helix</keyword>
<dbReference type="InterPro" id="IPR003660">
    <property type="entry name" value="HAMP_dom"/>
</dbReference>
<organism evidence="7 8">
    <name type="scientific">Salimicrobium flavidum</name>
    <dbReference type="NCBI Taxonomy" id="570947"/>
    <lineage>
        <taxon>Bacteria</taxon>
        <taxon>Bacillati</taxon>
        <taxon>Bacillota</taxon>
        <taxon>Bacilli</taxon>
        <taxon>Bacillales</taxon>
        <taxon>Bacillaceae</taxon>
        <taxon>Salimicrobium</taxon>
    </lineage>
</organism>
<dbReference type="Gene3D" id="3.30.70.270">
    <property type="match status" value="1"/>
</dbReference>
<proteinExistence type="predicted"/>
<dbReference type="PROSITE" id="PS50885">
    <property type="entry name" value="HAMP"/>
    <property type="match status" value="1"/>
</dbReference>
<feature type="transmembrane region" description="Helical" evidence="4">
    <location>
        <begin position="253"/>
        <end position="275"/>
    </location>
</feature>
<dbReference type="SMART" id="SM00267">
    <property type="entry name" value="GGDEF"/>
    <property type="match status" value="1"/>
</dbReference>
<evidence type="ECO:0000256" key="1">
    <source>
        <dbReference type="ARBA" id="ARBA00004236"/>
    </source>
</evidence>
<accession>A0A1N7IYQ9</accession>
<dbReference type="RefSeq" id="WP_076557440.1">
    <property type="nucleotide sequence ID" value="NZ_FTOC01000003.1"/>
</dbReference>
<dbReference type="SMART" id="SM00304">
    <property type="entry name" value="HAMP"/>
    <property type="match status" value="1"/>
</dbReference>
<feature type="transmembrane region" description="Helical" evidence="4">
    <location>
        <begin position="6"/>
        <end position="26"/>
    </location>
</feature>
<dbReference type="InterPro" id="IPR029787">
    <property type="entry name" value="Nucleotide_cyclase"/>
</dbReference>
<protein>
    <submittedName>
        <fullName evidence="7">Diguanylate cyclase (GGDEF) domain-containing protein</fullName>
    </submittedName>
</protein>
<evidence type="ECO:0000259" key="5">
    <source>
        <dbReference type="PROSITE" id="PS50885"/>
    </source>
</evidence>
<comment type="subcellular location">
    <subcellularLocation>
        <location evidence="1">Cell membrane</location>
    </subcellularLocation>
</comment>
<dbReference type="AlphaFoldDB" id="A0A1N7IYQ9"/>
<dbReference type="InterPro" id="IPR052163">
    <property type="entry name" value="DGC-Regulatory_Protein"/>
</dbReference>
<keyword evidence="8" id="KW-1185">Reference proteome</keyword>
<dbReference type="PANTHER" id="PTHR46663:SF2">
    <property type="entry name" value="GGDEF DOMAIN-CONTAINING PROTEIN"/>
    <property type="match status" value="1"/>
</dbReference>
<dbReference type="InterPro" id="IPR000160">
    <property type="entry name" value="GGDEF_dom"/>
</dbReference>
<dbReference type="Gene3D" id="6.10.340.10">
    <property type="match status" value="1"/>
</dbReference>
<feature type="domain" description="HAMP" evidence="5">
    <location>
        <begin position="277"/>
        <end position="332"/>
    </location>
</feature>
<reference evidence="8" key="1">
    <citation type="submission" date="2017-01" db="EMBL/GenBank/DDBJ databases">
        <authorList>
            <person name="Varghese N."/>
            <person name="Submissions S."/>
        </authorList>
    </citation>
    <scope>NUCLEOTIDE SEQUENCE [LARGE SCALE GENOMIC DNA]</scope>
    <source>
        <strain evidence="8">DSM 23127</strain>
    </source>
</reference>
<sequence length="506" mass="58233">MKIQTQTFIILIIFIGLFLSLLFFIIRPQLLEEAHKYDQRSLEEDITRVENYIEMEKDSLLRLNRDWAVWDATYNFINDKDENYLTSNLADETFTNNQLQYMMFLNEHYEVVHQKGYQYAKETALDIEPAFLDRLLSEIRLRGGGENTFFLRNNGTMMMLSTHEVARSDTTMGEDSGMLVMGRMMNDSYVQRIGESLSIDLTVSPEPLSSSIKVTGENSLTGVIRIGDIPGETRLILEVTGSRTFYNEMLSSSYVQMLLVTIGLSTLSLLFYFIVKYFAIDPVSQIAKQMKKIDFDATFTSRVSVKRRANTEIRELERSINSMLGTLETNHEKTLHMAYYDQLTQVSNRFYLYKEFPRFAANSDKKTAILFFDLDGFKQVNDTWGHEIGDKLLMKVSTRLKEYFSKDKVILSRIGGDEFVVVINYEDEEYLNTKISGIGEVLNKKYDFDEVSTYISASIGVSLYPEDGTSLVQLLKNADIAMYKAKDLGKNNFVFHQDSSKESHSS</sequence>
<evidence type="ECO:0000256" key="2">
    <source>
        <dbReference type="ARBA" id="ARBA00022475"/>
    </source>
</evidence>
<dbReference type="OrthoDB" id="9759607at2"/>
<dbReference type="NCBIfam" id="TIGR00254">
    <property type="entry name" value="GGDEF"/>
    <property type="match status" value="1"/>
</dbReference>
<evidence type="ECO:0000313" key="7">
    <source>
        <dbReference type="EMBL" id="SIS42233.1"/>
    </source>
</evidence>
<gene>
    <name evidence="7" type="ORF">SAMN05421687_1031</name>
</gene>
<dbReference type="PROSITE" id="PS50887">
    <property type="entry name" value="GGDEF"/>
    <property type="match status" value="1"/>
</dbReference>
<dbReference type="CDD" id="cd06225">
    <property type="entry name" value="HAMP"/>
    <property type="match status" value="1"/>
</dbReference>
<dbReference type="CDD" id="cd01949">
    <property type="entry name" value="GGDEF"/>
    <property type="match status" value="1"/>
</dbReference>
<dbReference type="Pfam" id="PF00990">
    <property type="entry name" value="GGDEF"/>
    <property type="match status" value="1"/>
</dbReference>
<dbReference type="EMBL" id="FTOC01000003">
    <property type="protein sequence ID" value="SIS42233.1"/>
    <property type="molecule type" value="Genomic_DNA"/>
</dbReference>
<dbReference type="STRING" id="570947.SAMN05421687_1031"/>
<dbReference type="Proteomes" id="UP000187608">
    <property type="component" value="Unassembled WGS sequence"/>
</dbReference>
<keyword evidence="4" id="KW-0812">Transmembrane</keyword>
<name>A0A1N7IYQ9_9BACI</name>
<keyword evidence="3 4" id="KW-0472">Membrane</keyword>
<dbReference type="GO" id="GO:0007165">
    <property type="term" value="P:signal transduction"/>
    <property type="evidence" value="ECO:0007669"/>
    <property type="project" value="InterPro"/>
</dbReference>
<dbReference type="SUPFAM" id="SSF55073">
    <property type="entry name" value="Nucleotide cyclase"/>
    <property type="match status" value="1"/>
</dbReference>
<evidence type="ECO:0000313" key="8">
    <source>
        <dbReference type="Proteomes" id="UP000187608"/>
    </source>
</evidence>
<evidence type="ECO:0000256" key="3">
    <source>
        <dbReference type="ARBA" id="ARBA00023136"/>
    </source>
</evidence>
<feature type="domain" description="GGDEF" evidence="6">
    <location>
        <begin position="365"/>
        <end position="498"/>
    </location>
</feature>
<keyword evidence="2" id="KW-1003">Cell membrane</keyword>
<dbReference type="InterPro" id="IPR043128">
    <property type="entry name" value="Rev_trsase/Diguanyl_cyclase"/>
</dbReference>
<dbReference type="PANTHER" id="PTHR46663">
    <property type="entry name" value="DIGUANYLATE CYCLASE DGCT-RELATED"/>
    <property type="match status" value="1"/>
</dbReference>
<dbReference type="Pfam" id="PF05228">
    <property type="entry name" value="CHASE4"/>
    <property type="match status" value="1"/>
</dbReference>
<dbReference type="GO" id="GO:0005886">
    <property type="term" value="C:plasma membrane"/>
    <property type="evidence" value="ECO:0007669"/>
    <property type="project" value="UniProtKB-SubCell"/>
</dbReference>
<dbReference type="InterPro" id="IPR007892">
    <property type="entry name" value="CHASE4"/>
</dbReference>
<evidence type="ECO:0000259" key="6">
    <source>
        <dbReference type="PROSITE" id="PS50887"/>
    </source>
</evidence>